<dbReference type="InterPro" id="IPR032149">
    <property type="entry name" value="DUF4988"/>
</dbReference>
<evidence type="ECO:0000259" key="1">
    <source>
        <dbReference type="Pfam" id="PF16378"/>
    </source>
</evidence>
<dbReference type="PROSITE" id="PS51257">
    <property type="entry name" value="PROKAR_LIPOPROTEIN"/>
    <property type="match status" value="1"/>
</dbReference>
<feature type="domain" description="DUF4988" evidence="1">
    <location>
        <begin position="27"/>
        <end position="144"/>
    </location>
</feature>
<gene>
    <name evidence="2" type="ORF">DWW57_09585</name>
</gene>
<protein>
    <recommendedName>
        <fullName evidence="1">DUF4988 domain-containing protein</fullName>
    </recommendedName>
</protein>
<dbReference type="Proteomes" id="UP000284243">
    <property type="component" value="Unassembled WGS sequence"/>
</dbReference>
<dbReference type="Gene3D" id="3.40.50.12480">
    <property type="match status" value="1"/>
</dbReference>
<dbReference type="SUPFAM" id="SSF52058">
    <property type="entry name" value="L domain-like"/>
    <property type="match status" value="1"/>
</dbReference>
<dbReference type="RefSeq" id="WP_087394287.1">
    <property type="nucleotide sequence ID" value="NZ_CABJFF010000009.1"/>
</dbReference>
<feature type="domain" description="DUF4988" evidence="1">
    <location>
        <begin position="165"/>
        <end position="272"/>
    </location>
</feature>
<organism evidence="2 3">
    <name type="scientific">Odoribacter splanchnicus</name>
    <dbReference type="NCBI Taxonomy" id="28118"/>
    <lineage>
        <taxon>Bacteria</taxon>
        <taxon>Pseudomonadati</taxon>
        <taxon>Bacteroidota</taxon>
        <taxon>Bacteroidia</taxon>
        <taxon>Bacteroidales</taxon>
        <taxon>Odoribacteraceae</taxon>
        <taxon>Odoribacter</taxon>
    </lineage>
</organism>
<dbReference type="Gene3D" id="3.80.10.10">
    <property type="entry name" value="Ribonuclease Inhibitor"/>
    <property type="match status" value="1"/>
</dbReference>
<dbReference type="AlphaFoldDB" id="A0A412TR59"/>
<accession>A0A412TR59</accession>
<comment type="caution">
    <text evidence="2">The sequence shown here is derived from an EMBL/GenBank/DDBJ whole genome shotgun (WGS) entry which is preliminary data.</text>
</comment>
<name>A0A412TR59_9BACT</name>
<dbReference type="Pfam" id="PF13306">
    <property type="entry name" value="LRR_5"/>
    <property type="match status" value="1"/>
</dbReference>
<sequence>MKKIITCMIFGLLSLISCTEYDEIAIWNKSEYIDSRLTALEELCSRMNTNITSLQLIVEALQGNDYVTGVTPVVENGKTIGYTITFIKSGPVTIYHGKDGQQGTVPVIGIKQDGGIYYWTFDGEWLTDDRGDRVMAQGMAGKSAYELAVEKGYRGTLEAWLASLNGSNGNDGKSAYELAVENGYRGTEEEWLESLKGDNGNKGDNGITPKLEIREDGYWYISYDGGQIWTKLDRATGDPGQNGDSMFSDVDNSDPDYLVLTLSENGEQIKLPYYKDKFDLLFVSGTDKVKEMTVYCSAGTTAVVNYELTNPLNVQISIECISHSGYKVTVDKTGKKISVSAPDEPAAISEPESGILVFVSDDERTIMRKLVVKQMKYIEYTAHQQLGWNNGAYGPRFGGKNCTFLDEQCTYDKNTKEGKWAYTGTVERVNDGAFLYEDQIISIVLPSGIETIESVAFQQSSIETIELPNTLKSIGNTCFGYSKLTRITIPKSVVSLDRAVFSKCAELISADIQANIEELPSNTFEQCSKLQNIKLPESLKRISNNTFINCSLLEEITIPDAVTVIDDKAFSQCSSLKKVILGTQLERIGTNAFNQCSALETILCPDETPATLGKGAFPVADGWTVTNASYKIYVPDEQLETYRQAWPDYWAAPSNFQITKVIYGISSMPTQ</sequence>
<proteinExistence type="predicted"/>
<dbReference type="InterPro" id="IPR032675">
    <property type="entry name" value="LRR_dom_sf"/>
</dbReference>
<dbReference type="InterPro" id="IPR053139">
    <property type="entry name" value="Surface_bspA-like"/>
</dbReference>
<dbReference type="Pfam" id="PF16378">
    <property type="entry name" value="DUF4988"/>
    <property type="match status" value="2"/>
</dbReference>
<dbReference type="InterPro" id="IPR026906">
    <property type="entry name" value="LRR_5"/>
</dbReference>
<dbReference type="EMBL" id="QRYC01000011">
    <property type="protein sequence ID" value="RGU56258.1"/>
    <property type="molecule type" value="Genomic_DNA"/>
</dbReference>
<evidence type="ECO:0000313" key="3">
    <source>
        <dbReference type="Proteomes" id="UP000284243"/>
    </source>
</evidence>
<dbReference type="PANTHER" id="PTHR45661:SF3">
    <property type="entry name" value="IG-LIKE DOMAIN-CONTAINING PROTEIN"/>
    <property type="match status" value="1"/>
</dbReference>
<evidence type="ECO:0000313" key="2">
    <source>
        <dbReference type="EMBL" id="RGU56258.1"/>
    </source>
</evidence>
<reference evidence="2 3" key="1">
    <citation type="submission" date="2018-08" db="EMBL/GenBank/DDBJ databases">
        <title>A genome reference for cultivated species of the human gut microbiota.</title>
        <authorList>
            <person name="Zou Y."/>
            <person name="Xue W."/>
            <person name="Luo G."/>
        </authorList>
    </citation>
    <scope>NUCLEOTIDE SEQUENCE [LARGE SCALE GENOMIC DNA]</scope>
    <source>
        <strain evidence="2 3">AF16-14</strain>
    </source>
</reference>
<dbReference type="PANTHER" id="PTHR45661">
    <property type="entry name" value="SURFACE ANTIGEN"/>
    <property type="match status" value="1"/>
</dbReference>